<evidence type="ECO:0000313" key="1">
    <source>
        <dbReference type="EMBL" id="GAA1509620.1"/>
    </source>
</evidence>
<name>A0ABN2A1U1_9ACTN</name>
<gene>
    <name evidence="1" type="ORF">GCM10009788_12440</name>
</gene>
<dbReference type="RefSeq" id="WP_344111472.1">
    <property type="nucleotide sequence ID" value="NZ_BAAAOR010000009.1"/>
</dbReference>
<proteinExistence type="predicted"/>
<dbReference type="Pfam" id="PF19927">
    <property type="entry name" value="DUF6390"/>
    <property type="match status" value="1"/>
</dbReference>
<accession>A0ABN2A1U1</accession>
<evidence type="ECO:0000313" key="2">
    <source>
        <dbReference type="Proteomes" id="UP001500842"/>
    </source>
</evidence>
<dbReference type="EMBL" id="BAAAOR010000009">
    <property type="protein sequence ID" value="GAA1509620.1"/>
    <property type="molecule type" value="Genomic_DNA"/>
</dbReference>
<reference evidence="1 2" key="1">
    <citation type="journal article" date="2019" name="Int. J. Syst. Evol. Microbiol.">
        <title>The Global Catalogue of Microorganisms (GCM) 10K type strain sequencing project: providing services to taxonomists for standard genome sequencing and annotation.</title>
        <authorList>
            <consortium name="The Broad Institute Genomics Platform"/>
            <consortium name="The Broad Institute Genome Sequencing Center for Infectious Disease"/>
            <person name="Wu L."/>
            <person name="Ma J."/>
        </authorList>
    </citation>
    <scope>NUCLEOTIDE SEQUENCE [LARGE SCALE GENOMIC DNA]</scope>
    <source>
        <strain evidence="1 2">JCM 14942</strain>
    </source>
</reference>
<keyword evidence="2" id="KW-1185">Reference proteome</keyword>
<comment type="caution">
    <text evidence="1">The sequence shown here is derived from an EMBL/GenBank/DDBJ whole genome shotgun (WGS) entry which is preliminary data.</text>
</comment>
<sequence>MADDGSRPTGHRLFAQYAHAPNALGYCGPAGSAALVAAATGSPPVAAVTEIEDVARRFSGAWPYQRLLAELAGVGDPLDPLVVRGYWTGNDVSAAIDGVRYGERLLAELRPQAGHYWAHLTEELLPEAAPSHAFHVLAVYPWSRLLGAGPEPLRVLESCRIGWGVVEEVGADELVVRGPRLEYAAATPTAGARLELGADQTRTVGYRVEGSPFVDGVAAGDHVAVHWDFACDRLTPTEVDALVAQTEHQLTAMAPRIAARSAPRRPPRRR</sequence>
<organism evidence="1 2">
    <name type="scientific">Nocardioides humi</name>
    <dbReference type="NCBI Taxonomy" id="449461"/>
    <lineage>
        <taxon>Bacteria</taxon>
        <taxon>Bacillati</taxon>
        <taxon>Actinomycetota</taxon>
        <taxon>Actinomycetes</taxon>
        <taxon>Propionibacteriales</taxon>
        <taxon>Nocardioidaceae</taxon>
        <taxon>Nocardioides</taxon>
    </lineage>
</organism>
<dbReference type="Proteomes" id="UP001500842">
    <property type="component" value="Unassembled WGS sequence"/>
</dbReference>
<dbReference type="InterPro" id="IPR045660">
    <property type="entry name" value="DUF6390"/>
</dbReference>
<protein>
    <submittedName>
        <fullName evidence="1">DUF6390 family protein</fullName>
    </submittedName>
</protein>